<dbReference type="AlphaFoldDB" id="A0A855X4C1"/>
<sequence>MIADTKLAPLAFKAKSSGLIPRSLTLAAVLLIILILAIILGNIFLGGFRTIDWTFLTHAPENGMQSGGIFPAIFGTVAMVILMVIAVVPVGVLTAVYLHEYTRPDSFVTRLIRIAINNLAGVPSIVFGLFGLGFFVGFIGHGIDTLFYNSPRPVWGQPAIIWASLTLALLTLPVVIVSTEEALRVIPRELREASYALGATKLQTIIRIVIPQALPGILTGAILGVSRGAGEVAPIMFTGAAYYLPQLPTNLHDQFMVLGYHVYVMATQSPNMQATRPILYGTVLVLLLLTILLNVVAILIRSRIRSRRVYA</sequence>
<dbReference type="Pfam" id="PF00528">
    <property type="entry name" value="BPD_transp_1"/>
    <property type="match status" value="1"/>
</dbReference>
<name>A0A855X4C1_9BACT</name>
<dbReference type="InterPro" id="IPR000515">
    <property type="entry name" value="MetI-like"/>
</dbReference>
<dbReference type="InterPro" id="IPR005672">
    <property type="entry name" value="Phosphate_PstA"/>
</dbReference>
<dbReference type="PANTHER" id="PTHR43470">
    <property type="entry name" value="PHOSPHATE TRANSPORT SYSTEM PERMEASE PROTEIN PSTA-RELATED"/>
    <property type="match status" value="1"/>
</dbReference>
<feature type="transmembrane region" description="Helical" evidence="8">
    <location>
        <begin position="204"/>
        <end position="226"/>
    </location>
</feature>
<feature type="transmembrane region" description="Helical" evidence="8">
    <location>
        <begin position="278"/>
        <end position="300"/>
    </location>
</feature>
<keyword evidence="7 8" id="KW-0472">Membrane</keyword>
<dbReference type="GO" id="GO:0005315">
    <property type="term" value="F:phosphate transmembrane transporter activity"/>
    <property type="evidence" value="ECO:0007669"/>
    <property type="project" value="InterPro"/>
</dbReference>
<dbReference type="NCBIfam" id="TIGR00974">
    <property type="entry name" value="3a0107s02c"/>
    <property type="match status" value="1"/>
</dbReference>
<dbReference type="PROSITE" id="PS50928">
    <property type="entry name" value="ABC_TM1"/>
    <property type="match status" value="1"/>
</dbReference>
<accession>A0A855X4C1</accession>
<evidence type="ECO:0000256" key="8">
    <source>
        <dbReference type="RuleBase" id="RU363043"/>
    </source>
</evidence>
<gene>
    <name evidence="10" type="primary">pstA</name>
    <name evidence="10" type="ORF">C3F09_09675</name>
</gene>
<evidence type="ECO:0000256" key="2">
    <source>
        <dbReference type="ARBA" id="ARBA00007069"/>
    </source>
</evidence>
<evidence type="ECO:0000256" key="1">
    <source>
        <dbReference type="ARBA" id="ARBA00004651"/>
    </source>
</evidence>
<feature type="transmembrane region" description="Helical" evidence="8">
    <location>
        <begin position="119"/>
        <end position="139"/>
    </location>
</feature>
<evidence type="ECO:0000259" key="9">
    <source>
        <dbReference type="PROSITE" id="PS50928"/>
    </source>
</evidence>
<evidence type="ECO:0000256" key="7">
    <source>
        <dbReference type="ARBA" id="ARBA00023136"/>
    </source>
</evidence>
<keyword evidence="6 8" id="KW-1133">Transmembrane helix</keyword>
<keyword evidence="4 8" id="KW-1003">Cell membrane</keyword>
<dbReference type="GO" id="GO:0035435">
    <property type="term" value="P:phosphate ion transmembrane transport"/>
    <property type="evidence" value="ECO:0007669"/>
    <property type="project" value="InterPro"/>
</dbReference>
<comment type="caution">
    <text evidence="10">The sequence shown here is derived from an EMBL/GenBank/DDBJ whole genome shotgun (WGS) entry which is preliminary data.</text>
</comment>
<evidence type="ECO:0000256" key="5">
    <source>
        <dbReference type="ARBA" id="ARBA00022692"/>
    </source>
</evidence>
<organism evidence="10 11">
    <name type="scientific">candidate division GN15 bacterium</name>
    <dbReference type="NCBI Taxonomy" id="2072418"/>
    <lineage>
        <taxon>Bacteria</taxon>
        <taxon>candidate division GN15</taxon>
    </lineage>
</organism>
<feature type="transmembrane region" description="Helical" evidence="8">
    <location>
        <begin position="159"/>
        <end position="183"/>
    </location>
</feature>
<comment type="subcellular location">
    <subcellularLocation>
        <location evidence="1 8">Cell membrane</location>
        <topology evidence="1 8">Multi-pass membrane protein</topology>
    </subcellularLocation>
</comment>
<reference evidence="10 11" key="1">
    <citation type="journal article" date="2018" name="ISME J.">
        <title>A methanotrophic archaeon couples anaerobic oxidation of methane to Fe(III) reduction.</title>
        <authorList>
            <person name="Cai C."/>
            <person name="Leu A.O."/>
            <person name="Xie G.J."/>
            <person name="Guo J."/>
            <person name="Feng Y."/>
            <person name="Zhao J.X."/>
            <person name="Tyson G.W."/>
            <person name="Yuan Z."/>
            <person name="Hu S."/>
        </authorList>
    </citation>
    <scope>NUCLEOTIDE SEQUENCE [LARGE SCALE GENOMIC DNA]</scope>
    <source>
        <strain evidence="10">FeB_12</strain>
    </source>
</reference>
<evidence type="ECO:0000313" key="10">
    <source>
        <dbReference type="EMBL" id="PWB70040.1"/>
    </source>
</evidence>
<feature type="domain" description="ABC transmembrane type-1" evidence="9">
    <location>
        <begin position="73"/>
        <end position="297"/>
    </location>
</feature>
<evidence type="ECO:0000256" key="6">
    <source>
        <dbReference type="ARBA" id="ARBA00022989"/>
    </source>
</evidence>
<dbReference type="Gene3D" id="1.10.3720.10">
    <property type="entry name" value="MetI-like"/>
    <property type="match status" value="1"/>
</dbReference>
<dbReference type="InterPro" id="IPR035906">
    <property type="entry name" value="MetI-like_sf"/>
</dbReference>
<evidence type="ECO:0000313" key="11">
    <source>
        <dbReference type="Proteomes" id="UP000250918"/>
    </source>
</evidence>
<protein>
    <recommendedName>
        <fullName evidence="8">Phosphate transport system permease protein PstA</fullName>
    </recommendedName>
</protein>
<proteinExistence type="inferred from homology"/>
<dbReference type="PANTHER" id="PTHR43470:SF6">
    <property type="entry name" value="PHOSPHATE TRANSPORT SYSTEM PERMEASE PROTEIN PSTA"/>
    <property type="match status" value="1"/>
</dbReference>
<keyword evidence="5 8" id="KW-0812">Transmembrane</keyword>
<evidence type="ECO:0000256" key="4">
    <source>
        <dbReference type="ARBA" id="ARBA00022475"/>
    </source>
</evidence>
<dbReference type="EMBL" id="PQAP01000156">
    <property type="protein sequence ID" value="PWB70040.1"/>
    <property type="molecule type" value="Genomic_DNA"/>
</dbReference>
<dbReference type="GO" id="GO:0005886">
    <property type="term" value="C:plasma membrane"/>
    <property type="evidence" value="ECO:0007669"/>
    <property type="project" value="UniProtKB-SubCell"/>
</dbReference>
<feature type="transmembrane region" description="Helical" evidence="8">
    <location>
        <begin position="68"/>
        <end position="98"/>
    </location>
</feature>
<dbReference type="SUPFAM" id="SSF161098">
    <property type="entry name" value="MetI-like"/>
    <property type="match status" value="1"/>
</dbReference>
<evidence type="ECO:0000256" key="3">
    <source>
        <dbReference type="ARBA" id="ARBA00022448"/>
    </source>
</evidence>
<keyword evidence="3" id="KW-0813">Transport</keyword>
<feature type="transmembrane region" description="Helical" evidence="8">
    <location>
        <begin position="24"/>
        <end position="48"/>
    </location>
</feature>
<dbReference type="Proteomes" id="UP000250918">
    <property type="component" value="Unassembled WGS sequence"/>
</dbReference>
<dbReference type="CDD" id="cd06261">
    <property type="entry name" value="TM_PBP2"/>
    <property type="match status" value="1"/>
</dbReference>
<comment type="similarity">
    <text evidence="2 8">Belongs to the binding-protein-dependent transport system permease family. CysTW subfamily.</text>
</comment>